<evidence type="ECO:0000256" key="5">
    <source>
        <dbReference type="ARBA" id="ARBA00022842"/>
    </source>
</evidence>
<sequence>KHQIDYQYINNKYIQNIKTFTHQNLYRKLFLTFALNSLVTLKMAFGPPKRRLLIFDFDETLTSMDSTCLLRDLLPVYRRPKEINELKGGRIAYLNTLFTELRAAGYSSTELRRLIAGIPPVPSIVDFIKHLYESCDPKYDIIIISDCSSIFINDWLANHQLTECIKEIFTNPSFVVSSDGMRVEAMQRAKCPLSPPNLCKRSILERYLTKRQAMGVTYDRVIFVADGAHDYCPTLVMRRDDIVCARKGKDLEKKIRCYRRKCKVRPLVLLWSTGHGLLTLLESALDCVTISSI</sequence>
<comment type="similarity">
    <text evidence="2">Belongs to the HAD-like hydrolase superfamily. PHOSPHO family.</text>
</comment>
<dbReference type="InterPro" id="IPR016965">
    <property type="entry name" value="Pase_PHOSPHO-typ"/>
</dbReference>
<feature type="binding site" evidence="7">
    <location>
        <position position="58"/>
    </location>
    <ligand>
        <name>Mg(2+)</name>
        <dbReference type="ChEBI" id="CHEBI:18420"/>
    </ligand>
</feature>
<keyword evidence="3 7" id="KW-0479">Metal-binding</keyword>
<dbReference type="OrthoDB" id="10267182at2759"/>
<feature type="active site" description="Nucleophile" evidence="6">
    <location>
        <position position="56"/>
    </location>
</feature>
<reference evidence="8" key="1">
    <citation type="submission" date="2015-06" db="EMBL/GenBank/DDBJ databases">
        <authorList>
            <person name="Hoefler B.C."/>
            <person name="Straight P.D."/>
        </authorList>
    </citation>
    <scope>NUCLEOTIDE SEQUENCE</scope>
</reference>
<feature type="non-terminal residue" evidence="8">
    <location>
        <position position="1"/>
    </location>
</feature>
<keyword evidence="4" id="KW-0378">Hydrolase</keyword>
<evidence type="ECO:0000256" key="2">
    <source>
        <dbReference type="ARBA" id="ARBA00008541"/>
    </source>
</evidence>
<dbReference type="NCBIfam" id="TIGR01489">
    <property type="entry name" value="DKMTPPase-SF"/>
    <property type="match status" value="1"/>
</dbReference>
<dbReference type="InterPro" id="IPR036412">
    <property type="entry name" value="HAD-like_sf"/>
</dbReference>
<evidence type="ECO:0000256" key="1">
    <source>
        <dbReference type="ARBA" id="ARBA00001946"/>
    </source>
</evidence>
<dbReference type="NCBIfam" id="TIGR01488">
    <property type="entry name" value="HAD-SF-IB"/>
    <property type="match status" value="1"/>
</dbReference>
<proteinExistence type="inferred from homology"/>
<evidence type="ECO:0000313" key="8">
    <source>
        <dbReference type="EMBL" id="JAI47878.1"/>
    </source>
</evidence>
<dbReference type="PIRSF" id="PIRSF031051">
    <property type="entry name" value="PyrdxlP_Pase_PHOSPHO2"/>
    <property type="match status" value="1"/>
</dbReference>
<organism evidence="8">
    <name type="scientific">Bactrocera latifrons</name>
    <name type="common">Malaysian fruit fly</name>
    <name type="synonym">Chaetodacus latifrons</name>
    <dbReference type="NCBI Taxonomy" id="174628"/>
    <lineage>
        <taxon>Eukaryota</taxon>
        <taxon>Metazoa</taxon>
        <taxon>Ecdysozoa</taxon>
        <taxon>Arthropoda</taxon>
        <taxon>Hexapoda</taxon>
        <taxon>Insecta</taxon>
        <taxon>Pterygota</taxon>
        <taxon>Neoptera</taxon>
        <taxon>Endopterygota</taxon>
        <taxon>Diptera</taxon>
        <taxon>Brachycera</taxon>
        <taxon>Muscomorpha</taxon>
        <taxon>Tephritoidea</taxon>
        <taxon>Tephritidae</taxon>
        <taxon>Bactrocera</taxon>
        <taxon>Bactrocera</taxon>
    </lineage>
</organism>
<dbReference type="EMBL" id="GDHF01004436">
    <property type="protein sequence ID" value="JAI47878.1"/>
    <property type="molecule type" value="Transcribed_RNA"/>
</dbReference>
<dbReference type="Pfam" id="PF06888">
    <property type="entry name" value="Put_Phosphatase"/>
    <property type="match status" value="1"/>
</dbReference>
<protein>
    <submittedName>
        <fullName evidence="8">Putative phosphatase phospho2</fullName>
    </submittedName>
</protein>
<accession>A0A0K8W9K8</accession>
<feature type="active site" description="Proton donor" evidence="6">
    <location>
        <position position="58"/>
    </location>
</feature>
<dbReference type="PANTHER" id="PTHR20889">
    <property type="entry name" value="PHOSPHATASE, ORPHAN 1, 2"/>
    <property type="match status" value="1"/>
</dbReference>
<comment type="cofactor">
    <cofactor evidence="1 7">
        <name>Mg(2+)</name>
        <dbReference type="ChEBI" id="CHEBI:18420"/>
    </cofactor>
</comment>
<evidence type="ECO:0000256" key="7">
    <source>
        <dbReference type="PIRSR" id="PIRSR031051-3"/>
    </source>
</evidence>
<dbReference type="InterPro" id="IPR023214">
    <property type="entry name" value="HAD_sf"/>
</dbReference>
<dbReference type="GO" id="GO:0016791">
    <property type="term" value="F:phosphatase activity"/>
    <property type="evidence" value="ECO:0007669"/>
    <property type="project" value="InterPro"/>
</dbReference>
<evidence type="ECO:0000256" key="6">
    <source>
        <dbReference type="PIRSR" id="PIRSR031051-1"/>
    </source>
</evidence>
<dbReference type="PANTHER" id="PTHR20889:SF12">
    <property type="entry name" value="LP01149P"/>
    <property type="match status" value="1"/>
</dbReference>
<dbReference type="InterPro" id="IPR006384">
    <property type="entry name" value="HAD_hydro_PyrdxlP_Pase-like"/>
</dbReference>
<feature type="binding site" evidence="7">
    <location>
        <position position="56"/>
    </location>
    <ligand>
        <name>Mg(2+)</name>
        <dbReference type="ChEBI" id="CHEBI:18420"/>
    </ligand>
</feature>
<dbReference type="SUPFAM" id="SSF56784">
    <property type="entry name" value="HAD-like"/>
    <property type="match status" value="1"/>
</dbReference>
<dbReference type="AlphaFoldDB" id="A0A0K8W9K8"/>
<evidence type="ECO:0000256" key="4">
    <source>
        <dbReference type="ARBA" id="ARBA00022801"/>
    </source>
</evidence>
<keyword evidence="5 7" id="KW-0460">Magnesium</keyword>
<name>A0A0K8W9K8_BACLA</name>
<gene>
    <name evidence="8" type="primary">phospho2_1</name>
    <name evidence="8" type="ORF">c0_g1_i1</name>
</gene>
<dbReference type="Gene3D" id="3.40.50.1000">
    <property type="entry name" value="HAD superfamily/HAD-like"/>
    <property type="match status" value="1"/>
</dbReference>
<dbReference type="GO" id="GO:0046872">
    <property type="term" value="F:metal ion binding"/>
    <property type="evidence" value="ECO:0007669"/>
    <property type="project" value="UniProtKB-KW"/>
</dbReference>
<feature type="binding site" evidence="7">
    <location>
        <position position="226"/>
    </location>
    <ligand>
        <name>Mg(2+)</name>
        <dbReference type="ChEBI" id="CHEBI:18420"/>
    </ligand>
</feature>
<evidence type="ECO:0000256" key="3">
    <source>
        <dbReference type="ARBA" id="ARBA00022723"/>
    </source>
</evidence>